<gene>
    <name evidence="1" type="ORF">POL67_22215</name>
</gene>
<protein>
    <submittedName>
        <fullName evidence="1">Uncharacterized protein</fullName>
    </submittedName>
</protein>
<organism evidence="1 2">
    <name type="scientific">Polyangium mundeleinium</name>
    <dbReference type="NCBI Taxonomy" id="2995306"/>
    <lineage>
        <taxon>Bacteria</taxon>
        <taxon>Pseudomonadati</taxon>
        <taxon>Myxococcota</taxon>
        <taxon>Polyangia</taxon>
        <taxon>Polyangiales</taxon>
        <taxon>Polyangiaceae</taxon>
        <taxon>Polyangium</taxon>
    </lineage>
</organism>
<evidence type="ECO:0000313" key="2">
    <source>
        <dbReference type="Proteomes" id="UP001221411"/>
    </source>
</evidence>
<dbReference type="RefSeq" id="WP_271920197.1">
    <property type="nucleotide sequence ID" value="NZ_JAQNDO010000001.1"/>
</dbReference>
<reference evidence="1 2" key="1">
    <citation type="submission" date="2022-11" db="EMBL/GenBank/DDBJ databases">
        <title>Minimal conservation of predation-associated metabolite biosynthetic gene clusters underscores biosynthetic potential of Myxococcota including descriptions for ten novel species: Archangium lansinium sp. nov., Myxococcus landrumus sp. nov., Nannocystis bai.</title>
        <authorList>
            <person name="Ahearne A."/>
            <person name="Stevens C."/>
            <person name="Dowd S."/>
        </authorList>
    </citation>
    <scope>NUCLEOTIDE SEQUENCE [LARGE SCALE GENOMIC DNA]</scope>
    <source>
        <strain evidence="1 2">RJM3</strain>
    </source>
</reference>
<dbReference type="EMBL" id="JAQNDO010000001">
    <property type="protein sequence ID" value="MDC0744062.1"/>
    <property type="molecule type" value="Genomic_DNA"/>
</dbReference>
<proteinExistence type="predicted"/>
<evidence type="ECO:0000313" key="1">
    <source>
        <dbReference type="EMBL" id="MDC0744062.1"/>
    </source>
</evidence>
<name>A0ABT5EQF1_9BACT</name>
<dbReference type="Proteomes" id="UP001221411">
    <property type="component" value="Unassembled WGS sequence"/>
</dbReference>
<comment type="caution">
    <text evidence="1">The sequence shown here is derived from an EMBL/GenBank/DDBJ whole genome shotgun (WGS) entry which is preliminary data.</text>
</comment>
<sequence length="171" mass="19318">MRKLLPVEMRANPNPSIGKEPYTPFDDPQVTKLLLARAPQAKFKLVIHAWPEHVGERLVVLDGDLRPVVQQTVRSERVELELPAGLYLARIGEFSQVLELPGYSPSGAAEINFMHGYSEARVHDRLAFVFANPGIDYSRIPTWRPSRCESKARGPDVRDSRCRRCWSRAGA</sequence>
<keyword evidence="2" id="KW-1185">Reference proteome</keyword>
<accession>A0ABT5EQF1</accession>